<dbReference type="Pfam" id="PF00005">
    <property type="entry name" value="ABC_tran"/>
    <property type="match status" value="2"/>
</dbReference>
<dbReference type="FunFam" id="3.40.50.300:FF:000309">
    <property type="entry name" value="ABC transporter ATP-binding protein"/>
    <property type="match status" value="1"/>
</dbReference>
<dbReference type="GO" id="GO:0005524">
    <property type="term" value="F:ATP binding"/>
    <property type="evidence" value="ECO:0007669"/>
    <property type="project" value="UniProtKB-KW"/>
</dbReference>
<dbReference type="SUPFAM" id="SSF52540">
    <property type="entry name" value="P-loop containing nucleoside triphosphate hydrolases"/>
    <property type="match status" value="2"/>
</dbReference>
<dbReference type="GO" id="GO:0016887">
    <property type="term" value="F:ATP hydrolysis activity"/>
    <property type="evidence" value="ECO:0007669"/>
    <property type="project" value="InterPro"/>
</dbReference>
<dbReference type="Proteomes" id="UP000267250">
    <property type="component" value="Chromosome"/>
</dbReference>
<reference evidence="6 7" key="1">
    <citation type="submission" date="2016-07" db="EMBL/GenBank/DDBJ databases">
        <title>Genome and transcriptome analysis of iron-reducing fermentative bacteria Anoxybacter fermentans.</title>
        <authorList>
            <person name="Zeng X."/>
            <person name="Shao Z."/>
        </authorList>
    </citation>
    <scope>NUCLEOTIDE SEQUENCE [LARGE SCALE GENOMIC DNA]</scope>
    <source>
        <strain evidence="6 7">DY22613</strain>
    </source>
</reference>
<dbReference type="InterPro" id="IPR032781">
    <property type="entry name" value="ABC_tran_Xtn"/>
</dbReference>
<feature type="coiled-coil region" evidence="4">
    <location>
        <begin position="556"/>
        <end position="628"/>
    </location>
</feature>
<dbReference type="PROSITE" id="PS50893">
    <property type="entry name" value="ABC_TRANSPORTER_2"/>
    <property type="match status" value="2"/>
</dbReference>
<dbReference type="InterPro" id="IPR003593">
    <property type="entry name" value="AAA+_ATPase"/>
</dbReference>
<sequence length="630" mass="73635">MALLELRNAYKSFINQEILVDVSFQIQPKERVGLIGPNGAGKSTLFKILMGIEELDQGELIKSSKATIGYLPQDFEWESDVSLFSAMLEVFSEVFSINDRLRELEVEMGKKEVQEDLKLYSKVMDEYSLLMQRYEELDGYSVESRVKGVLKGLGFEERDYQLKISQLSGGQKTRAGLARLLLTSPDLLLLDEPTNHLDLSAREWLEGFLKDYPGAMIIISHDRYFLDQIVTRILDLRDGELEHYPGNYSFYLKERKRRLLEWQREYQKQQEKIAAMEEYIRRNIAGVNSKQARGRRKQLARMERIKRPPMEPNIPKIYFTFNRRSGKEVLKIENLSKSYSGLTLFKNVNLNLYRGDKVGIVGPNGTGKTTFLKIILGQIEPDSGQVIQGTGVEISYFSQEHENLDYESTIIDFIRYKYRLPEKEARSLLARFLFTEDDVYKKIGDLSGGERSRLILAELSLKKGNLLILDEPTNHLDITSMEVLEEALVNFPGTILMVSHDRFFMERITNKIWELENGRFKEYLGSYSDYKCKKTEQIKIVEVNKNSETKEDYLRRQRKRNEEQSLKRRLKEVEKEIYQLEEAKEILAEELANPALYKRSEEEFLKINEEYQQICSKLEKLYEEWESLVL</sequence>
<keyword evidence="7" id="KW-1185">Reference proteome</keyword>
<dbReference type="Gene3D" id="3.40.50.300">
    <property type="entry name" value="P-loop containing nucleotide triphosphate hydrolases"/>
    <property type="match status" value="2"/>
</dbReference>
<dbReference type="Gene3D" id="1.10.287.380">
    <property type="entry name" value="Valyl-tRNA synthetase, C-terminal domain"/>
    <property type="match status" value="1"/>
</dbReference>
<gene>
    <name evidence="6" type="ORF">BBF96_10195</name>
</gene>
<name>A0A3Q9HR07_9FIRM</name>
<dbReference type="RefSeq" id="WP_127017068.1">
    <property type="nucleotide sequence ID" value="NZ_CP016379.1"/>
</dbReference>
<dbReference type="InterPro" id="IPR003439">
    <property type="entry name" value="ABC_transporter-like_ATP-bd"/>
</dbReference>
<evidence type="ECO:0000259" key="5">
    <source>
        <dbReference type="PROSITE" id="PS50893"/>
    </source>
</evidence>
<evidence type="ECO:0000256" key="4">
    <source>
        <dbReference type="SAM" id="Coils"/>
    </source>
</evidence>
<evidence type="ECO:0000256" key="2">
    <source>
        <dbReference type="ARBA" id="ARBA00022741"/>
    </source>
</evidence>
<evidence type="ECO:0000313" key="6">
    <source>
        <dbReference type="EMBL" id="AZR73721.1"/>
    </source>
</evidence>
<feature type="domain" description="ABC transporter" evidence="5">
    <location>
        <begin position="4"/>
        <end position="263"/>
    </location>
</feature>
<dbReference type="CDD" id="cd03221">
    <property type="entry name" value="ABCF_EF-3"/>
    <property type="match status" value="2"/>
</dbReference>
<evidence type="ECO:0000256" key="1">
    <source>
        <dbReference type="ARBA" id="ARBA00022737"/>
    </source>
</evidence>
<dbReference type="InterPro" id="IPR017871">
    <property type="entry name" value="ABC_transporter-like_CS"/>
</dbReference>
<keyword evidence="1" id="KW-0677">Repeat</keyword>
<dbReference type="Pfam" id="PF12848">
    <property type="entry name" value="ABC_tran_Xtn"/>
    <property type="match status" value="1"/>
</dbReference>
<dbReference type="InterPro" id="IPR027417">
    <property type="entry name" value="P-loop_NTPase"/>
</dbReference>
<dbReference type="PROSITE" id="PS00211">
    <property type="entry name" value="ABC_TRANSPORTER_1"/>
    <property type="match status" value="2"/>
</dbReference>
<protein>
    <recommendedName>
        <fullName evidence="5">ABC transporter domain-containing protein</fullName>
    </recommendedName>
</protein>
<feature type="coiled-coil region" evidence="4">
    <location>
        <begin position="252"/>
        <end position="279"/>
    </location>
</feature>
<keyword evidence="4" id="KW-0175">Coiled coil</keyword>
<dbReference type="EMBL" id="CP016379">
    <property type="protein sequence ID" value="AZR73721.1"/>
    <property type="molecule type" value="Genomic_DNA"/>
</dbReference>
<dbReference type="InterPro" id="IPR051309">
    <property type="entry name" value="ABCF_ATPase"/>
</dbReference>
<evidence type="ECO:0000256" key="3">
    <source>
        <dbReference type="ARBA" id="ARBA00022840"/>
    </source>
</evidence>
<keyword evidence="3" id="KW-0067">ATP-binding</keyword>
<evidence type="ECO:0000313" key="7">
    <source>
        <dbReference type="Proteomes" id="UP000267250"/>
    </source>
</evidence>
<accession>A0A3Q9HR07</accession>
<dbReference type="InterPro" id="IPR037118">
    <property type="entry name" value="Val-tRNA_synth_C_sf"/>
</dbReference>
<dbReference type="KEGG" id="aft:BBF96_10195"/>
<keyword evidence="2" id="KW-0547">Nucleotide-binding</keyword>
<dbReference type="AlphaFoldDB" id="A0A3Q9HR07"/>
<dbReference type="PANTHER" id="PTHR42855:SF2">
    <property type="entry name" value="DRUG RESISTANCE ABC TRANSPORTER,ATP-BINDING PROTEIN"/>
    <property type="match status" value="1"/>
</dbReference>
<dbReference type="SMART" id="SM00382">
    <property type="entry name" value="AAA"/>
    <property type="match status" value="2"/>
</dbReference>
<dbReference type="InterPro" id="IPR032524">
    <property type="entry name" value="ABC_tran_C"/>
</dbReference>
<dbReference type="FunFam" id="3.40.50.300:FF:000011">
    <property type="entry name" value="Putative ABC transporter ATP-binding component"/>
    <property type="match status" value="1"/>
</dbReference>
<dbReference type="PANTHER" id="PTHR42855">
    <property type="entry name" value="ABC TRANSPORTER ATP-BINDING SUBUNIT"/>
    <property type="match status" value="1"/>
</dbReference>
<dbReference type="GO" id="GO:0003677">
    <property type="term" value="F:DNA binding"/>
    <property type="evidence" value="ECO:0007669"/>
    <property type="project" value="InterPro"/>
</dbReference>
<proteinExistence type="predicted"/>
<dbReference type="Pfam" id="PF16326">
    <property type="entry name" value="ABC_tran_CTD"/>
    <property type="match status" value="1"/>
</dbReference>
<feature type="domain" description="ABC transporter" evidence="5">
    <location>
        <begin position="330"/>
        <end position="542"/>
    </location>
</feature>
<organism evidence="6 7">
    <name type="scientific">Anoxybacter fermentans</name>
    <dbReference type="NCBI Taxonomy" id="1323375"/>
    <lineage>
        <taxon>Bacteria</taxon>
        <taxon>Bacillati</taxon>
        <taxon>Bacillota</taxon>
        <taxon>Clostridia</taxon>
        <taxon>Halanaerobiales</taxon>
        <taxon>Anoxybacter</taxon>
    </lineage>
</organism>
<dbReference type="OrthoDB" id="9801441at2"/>